<dbReference type="Pfam" id="PF17386">
    <property type="entry name" value="LBP_C"/>
    <property type="match status" value="1"/>
</dbReference>
<feature type="domain" description="Lacto-N-biose phosphorylase central" evidence="2">
    <location>
        <begin position="444"/>
        <end position="668"/>
    </location>
</feature>
<reference evidence="4 5" key="1">
    <citation type="submission" date="2020-02" db="EMBL/GenBank/DDBJ databases">
        <title>A complete genome of a marine bacterium Vibrio sp. ZWAL4003 isolated from the mangrove sediment with the ability to degrade polysaccharides.</title>
        <authorList>
            <person name="Wu J."/>
            <person name="Qu W."/>
            <person name="Zeng R."/>
        </authorList>
    </citation>
    <scope>NUCLEOTIDE SEQUENCE [LARGE SCALE GENOMIC DNA]</scope>
    <source>
        <strain evidence="4 5">ZWAL4003</strain>
    </source>
</reference>
<dbReference type="Gene3D" id="2.60.40.1180">
    <property type="entry name" value="Golgi alpha-mannosidase II"/>
    <property type="match status" value="1"/>
</dbReference>
<dbReference type="SUPFAM" id="SSF52317">
    <property type="entry name" value="Class I glutamine amidotransferase-like"/>
    <property type="match status" value="1"/>
</dbReference>
<dbReference type="Proteomes" id="UP000503003">
    <property type="component" value="Chromosome 2"/>
</dbReference>
<proteinExistence type="predicted"/>
<dbReference type="InterPro" id="IPR012711">
    <property type="entry name" value="Lacto-N-biose_phosphorylase"/>
</dbReference>
<dbReference type="GO" id="GO:0050500">
    <property type="term" value="F:1,3-beta-galactosyl-N-acetylhexosamine phosphorylase activity"/>
    <property type="evidence" value="ECO:0007669"/>
    <property type="project" value="UniProtKB-EC"/>
</dbReference>
<dbReference type="InterPro" id="IPR013780">
    <property type="entry name" value="Glyco_hydro_b"/>
</dbReference>
<evidence type="ECO:0000259" key="3">
    <source>
        <dbReference type="Pfam" id="PF17386"/>
    </source>
</evidence>
<dbReference type="NCBIfam" id="TIGR02336">
    <property type="entry name" value="1,3-beta-galactosyl-N-acetylhexosamine phosphorylase"/>
    <property type="match status" value="1"/>
</dbReference>
<dbReference type="Gene3D" id="3.20.20.80">
    <property type="entry name" value="Glycosidases"/>
    <property type="match status" value="1"/>
</dbReference>
<feature type="domain" description="Lacto-N-biose phosphorylase C-terminal" evidence="3">
    <location>
        <begin position="674"/>
        <end position="726"/>
    </location>
</feature>
<dbReference type="InterPro" id="IPR035356">
    <property type="entry name" value="LBP_C"/>
</dbReference>
<organism evidence="4 5">
    <name type="scientific">Vibrio ziniensis</name>
    <dbReference type="NCBI Taxonomy" id="2711221"/>
    <lineage>
        <taxon>Bacteria</taxon>
        <taxon>Pseudomonadati</taxon>
        <taxon>Pseudomonadota</taxon>
        <taxon>Gammaproteobacteria</taxon>
        <taxon>Vibrionales</taxon>
        <taxon>Vibrionaceae</taxon>
        <taxon>Vibrio</taxon>
    </lineage>
</organism>
<dbReference type="RefSeq" id="WP_165313746.1">
    <property type="nucleotide sequence ID" value="NZ_CP049332.1"/>
</dbReference>
<dbReference type="AlphaFoldDB" id="A0A6G7CPS8"/>
<keyword evidence="4" id="KW-0808">Transferase</keyword>
<keyword evidence="5" id="KW-1185">Reference proteome</keyword>
<dbReference type="EMBL" id="CP049332">
    <property type="protein sequence ID" value="QIH44084.1"/>
    <property type="molecule type" value="Genomic_DNA"/>
</dbReference>
<protein>
    <submittedName>
        <fullName evidence="4">1,3-beta-galactosyl-N-acetylhexosamine phosphorylase</fullName>
        <ecNumber evidence="4">2.4.1.211</ecNumber>
    </submittedName>
</protein>
<evidence type="ECO:0000313" key="4">
    <source>
        <dbReference type="EMBL" id="QIH44084.1"/>
    </source>
</evidence>
<accession>A0A6G7CPS8</accession>
<dbReference type="InterPro" id="IPR029062">
    <property type="entry name" value="Class_I_gatase-like"/>
</dbReference>
<dbReference type="Pfam" id="PF09508">
    <property type="entry name" value="Lact_bio_phlase"/>
    <property type="match status" value="1"/>
</dbReference>
<dbReference type="GO" id="GO:0004645">
    <property type="term" value="F:1,4-alpha-oligoglucan phosphorylase activity"/>
    <property type="evidence" value="ECO:0007669"/>
    <property type="project" value="InterPro"/>
</dbReference>
<dbReference type="InterPro" id="IPR035363">
    <property type="entry name" value="LBP_M"/>
</dbReference>
<name>A0A6G7CPS8_9VIBR</name>
<dbReference type="EC" id="2.4.1.211" evidence="4"/>
<keyword evidence="4" id="KW-0328">Glycosyltransferase</keyword>
<dbReference type="Pfam" id="PF17385">
    <property type="entry name" value="LBP_M"/>
    <property type="match status" value="1"/>
</dbReference>
<dbReference type="Gene3D" id="2.60.40.10">
    <property type="entry name" value="Immunoglobulins"/>
    <property type="match status" value="1"/>
</dbReference>
<evidence type="ECO:0000313" key="5">
    <source>
        <dbReference type="Proteomes" id="UP000503003"/>
    </source>
</evidence>
<dbReference type="InterPro" id="IPR013783">
    <property type="entry name" value="Ig-like_fold"/>
</dbReference>
<dbReference type="InterPro" id="IPR035080">
    <property type="entry name" value="Lact_bio_phlase-like_N"/>
</dbReference>
<evidence type="ECO:0000259" key="2">
    <source>
        <dbReference type="Pfam" id="PF17385"/>
    </source>
</evidence>
<evidence type="ECO:0000259" key="1">
    <source>
        <dbReference type="Pfam" id="PF09508"/>
    </source>
</evidence>
<sequence length="728" mass="83263">MKQVSATKGHMTLPVEVGQEEVVLDLYQRWHADALRDSDGTTMPESLAEQDSDIYSVVCLVRADQQFANQHPEYLHRKYLMSFPVTAMAETLTIQPLDGYSKDKYELDNDSDPKCWWEVRNRTTNTVIDEELWQFDSATQQVTIQQAEPYHEYTVTFMARQVWDSVSMYNALTNDWKGPRIKSLDPYHPECRAHLIQHFARWLNEHPKTTVVRFTTFAFLFVIDTGEQNQDIYRDWTGYGETVSPRALEDFEKRFGYRLTPEDFVDAGYYNGTYKAPSQRYQDWMTFVQEFVVDFAAELVKMAHENGKKTAMFQGDHWIGTEPYLESYQKIGLDINIGAVEDGVALRRLTDSTGEQTREARFYPYFFPDVFREGNDPVVESMSNWVKIRRAMLQKPLDRIGYGGYLSLANNFPNFVDHVTDISKEFGDYLQNTQGTESQKLPGKVAVLSAWGKSRSWLQNQARDQRFYVPPRPDVMEFVGNNLLECLAGLPFDVEFISFDDIIQNGIGEDVKVIINTGDANSAWSGADCWDNSDVLVALRKFVGQGGGLLGVCDPSAFQKNGRYFQLGDVFGLEKETALTMGRVAMPLSISKDHYLSQFVTDELDFGNPSYVYPQATDIAVLAAQGQHLALTARNYGKGRSVYMGNLLFNMKNARLLQHVLIWLSSNETQHHVWLSDHPFVDVAYYPKTGKVTAVNYSSEPQTLTVRNTDGELVDIRLASYEWKWISH</sequence>
<feature type="domain" description="Lacto-N-biose phosphorylase-like N-terminal TIM barrel" evidence="1">
    <location>
        <begin position="9"/>
        <end position="438"/>
    </location>
</feature>
<gene>
    <name evidence="4" type="primary">gnpA</name>
    <name evidence="4" type="ORF">G5S32_19135</name>
</gene>
<dbReference type="Gene3D" id="3.40.50.880">
    <property type="match status" value="1"/>
</dbReference>
<dbReference type="KEGG" id="vzi:G5S32_19135"/>